<name>A0ABV4U1K4_9GAMM</name>
<evidence type="ECO:0000256" key="2">
    <source>
        <dbReference type="ARBA" id="ARBA00007862"/>
    </source>
</evidence>
<feature type="coiled-coil region" evidence="7">
    <location>
        <begin position="200"/>
        <end position="238"/>
    </location>
</feature>
<evidence type="ECO:0000256" key="3">
    <source>
        <dbReference type="ARBA" id="ARBA00022692"/>
    </source>
</evidence>
<feature type="domain" description="Band 7" evidence="8">
    <location>
        <begin position="22"/>
        <end position="184"/>
    </location>
</feature>
<keyword evidence="10" id="KW-1185">Reference proteome</keyword>
<sequence>MNRIAGIAIAVVLVLGAIIAAFSLFTVDETESALVLQFGEPRASVTEPGLHVKRPFVQNVKYFNAQVLDFDDQARTYVTSDKKNLIIDAYSKWRIVEPLRFYITVQNTMSARSRLGDLIRSNLREEIGKRNLQQTVSGERRQVMENLTQAVSKQAETMGIEVLDVRIKRTDLPQENEQAVYDRMAAEREREAREYRAEGAEQAEEIMATADRKRSEILAQARRKAEEVKGQADAKATKIYNSAYSLDSEFFALYRSLQGYQRAFTGDELMVLSPESEFFKFFKRSETKPKQ</sequence>
<dbReference type="PANTHER" id="PTHR42911">
    <property type="entry name" value="MODULATOR OF FTSH PROTEASE HFLC"/>
    <property type="match status" value="1"/>
</dbReference>
<dbReference type="Pfam" id="PF01145">
    <property type="entry name" value="Band_7"/>
    <property type="match status" value="1"/>
</dbReference>
<evidence type="ECO:0000256" key="1">
    <source>
        <dbReference type="ARBA" id="ARBA00004167"/>
    </source>
</evidence>
<dbReference type="EMBL" id="JBGUAW010000012">
    <property type="protein sequence ID" value="MFA9462291.1"/>
    <property type="molecule type" value="Genomic_DNA"/>
</dbReference>
<dbReference type="InterPro" id="IPR010200">
    <property type="entry name" value="HflC"/>
</dbReference>
<protein>
    <recommendedName>
        <fullName evidence="6">Protein HflC</fullName>
    </recommendedName>
</protein>
<comment type="subcellular location">
    <subcellularLocation>
        <location evidence="1">Membrane</location>
        <topology evidence="1">Single-pass membrane protein</topology>
    </subcellularLocation>
</comment>
<dbReference type="PRINTS" id="PR00721">
    <property type="entry name" value="STOMATIN"/>
</dbReference>
<dbReference type="CDD" id="cd03405">
    <property type="entry name" value="SPFH_HflC"/>
    <property type="match status" value="1"/>
</dbReference>
<dbReference type="Proteomes" id="UP001575181">
    <property type="component" value="Unassembled WGS sequence"/>
</dbReference>
<keyword evidence="9" id="KW-0378">Hydrolase</keyword>
<dbReference type="Gene3D" id="3.30.479.30">
    <property type="entry name" value="Band 7 domain"/>
    <property type="match status" value="1"/>
</dbReference>
<reference evidence="9 10" key="1">
    <citation type="submission" date="2024-08" db="EMBL/GenBank/DDBJ databases">
        <title>Whole-genome sequencing of halo(alkali)philic microorganisms from hypersaline lakes.</title>
        <authorList>
            <person name="Sorokin D.Y."/>
            <person name="Merkel A.Y."/>
            <person name="Messina E."/>
            <person name="Yakimov M."/>
        </authorList>
    </citation>
    <scope>NUCLEOTIDE SEQUENCE [LARGE SCALE GENOMIC DNA]</scope>
    <source>
        <strain evidence="9 10">Cl-TMA</strain>
    </source>
</reference>
<dbReference type="NCBIfam" id="TIGR01932">
    <property type="entry name" value="hflC"/>
    <property type="match status" value="1"/>
</dbReference>
<dbReference type="PANTHER" id="PTHR42911:SF1">
    <property type="entry name" value="MODULATOR OF FTSH PROTEASE HFLC"/>
    <property type="match status" value="1"/>
</dbReference>
<comment type="caution">
    <text evidence="9">The sequence shown here is derived from an EMBL/GenBank/DDBJ whole genome shotgun (WGS) entry which is preliminary data.</text>
</comment>
<evidence type="ECO:0000256" key="6">
    <source>
        <dbReference type="PIRNR" id="PIRNR005651"/>
    </source>
</evidence>
<keyword evidence="4" id="KW-1133">Transmembrane helix</keyword>
<evidence type="ECO:0000259" key="8">
    <source>
        <dbReference type="SMART" id="SM00244"/>
    </source>
</evidence>
<dbReference type="SUPFAM" id="SSF117892">
    <property type="entry name" value="Band 7/SPFH domain"/>
    <property type="match status" value="1"/>
</dbReference>
<gene>
    <name evidence="9" type="primary">hflC</name>
    <name evidence="9" type="ORF">ACERLL_15865</name>
</gene>
<evidence type="ECO:0000256" key="7">
    <source>
        <dbReference type="SAM" id="Coils"/>
    </source>
</evidence>
<dbReference type="GO" id="GO:0006508">
    <property type="term" value="P:proteolysis"/>
    <property type="evidence" value="ECO:0007669"/>
    <property type="project" value="UniProtKB-KW"/>
</dbReference>
<dbReference type="SMART" id="SM00244">
    <property type="entry name" value="PHB"/>
    <property type="match status" value="1"/>
</dbReference>
<keyword evidence="9" id="KW-0645">Protease</keyword>
<evidence type="ECO:0000313" key="10">
    <source>
        <dbReference type="Proteomes" id="UP001575181"/>
    </source>
</evidence>
<dbReference type="InterPro" id="IPR001107">
    <property type="entry name" value="Band_7"/>
</dbReference>
<dbReference type="InterPro" id="IPR036013">
    <property type="entry name" value="Band_7/SPFH_dom_sf"/>
</dbReference>
<organism evidence="9 10">
    <name type="scientific">Thiohalorhabdus methylotrophus</name>
    <dbReference type="NCBI Taxonomy" id="3242694"/>
    <lineage>
        <taxon>Bacteria</taxon>
        <taxon>Pseudomonadati</taxon>
        <taxon>Pseudomonadota</taxon>
        <taxon>Gammaproteobacteria</taxon>
        <taxon>Thiohalorhabdales</taxon>
        <taxon>Thiohalorhabdaceae</taxon>
        <taxon>Thiohalorhabdus</taxon>
    </lineage>
</organism>
<keyword evidence="3" id="KW-0812">Transmembrane</keyword>
<keyword evidence="7" id="KW-0175">Coiled coil</keyword>
<proteinExistence type="inferred from homology"/>
<dbReference type="InterPro" id="IPR001972">
    <property type="entry name" value="Stomatin_HflK_fam"/>
</dbReference>
<comment type="similarity">
    <text evidence="2 6">Belongs to the band 7/mec-2 family. HflC subfamily.</text>
</comment>
<comment type="function">
    <text evidence="6">HflC and HflK could regulate a protease.</text>
</comment>
<evidence type="ECO:0000256" key="5">
    <source>
        <dbReference type="ARBA" id="ARBA00023136"/>
    </source>
</evidence>
<dbReference type="GO" id="GO:0008233">
    <property type="term" value="F:peptidase activity"/>
    <property type="evidence" value="ECO:0007669"/>
    <property type="project" value="UniProtKB-KW"/>
</dbReference>
<dbReference type="RefSeq" id="WP_373657081.1">
    <property type="nucleotide sequence ID" value="NZ_JBGUAW010000012.1"/>
</dbReference>
<accession>A0ABV4U1K4</accession>
<evidence type="ECO:0000256" key="4">
    <source>
        <dbReference type="ARBA" id="ARBA00022989"/>
    </source>
</evidence>
<evidence type="ECO:0000313" key="9">
    <source>
        <dbReference type="EMBL" id="MFA9462291.1"/>
    </source>
</evidence>
<dbReference type="PIRSF" id="PIRSF005651">
    <property type="entry name" value="HflC"/>
    <property type="match status" value="1"/>
</dbReference>
<keyword evidence="5" id="KW-0472">Membrane</keyword>